<evidence type="ECO:0000313" key="1">
    <source>
        <dbReference type="EMBL" id="ELR69425.1"/>
    </source>
</evidence>
<dbReference type="eggNOG" id="ENOG50334R2">
    <property type="taxonomic scope" value="Bacteria"/>
</dbReference>
<organism evidence="1 2">
    <name type="scientific">Fulvivirga imtechensis AK7</name>
    <dbReference type="NCBI Taxonomy" id="1237149"/>
    <lineage>
        <taxon>Bacteria</taxon>
        <taxon>Pseudomonadati</taxon>
        <taxon>Bacteroidota</taxon>
        <taxon>Cytophagia</taxon>
        <taxon>Cytophagales</taxon>
        <taxon>Fulvivirgaceae</taxon>
        <taxon>Fulvivirga</taxon>
    </lineage>
</organism>
<gene>
    <name evidence="1" type="ORF">C900_04957</name>
</gene>
<reference evidence="1 2" key="1">
    <citation type="submission" date="2012-12" db="EMBL/GenBank/DDBJ databases">
        <title>Genome assembly of Fulvivirga imtechensis AK7.</title>
        <authorList>
            <person name="Nupur N."/>
            <person name="Khatri I."/>
            <person name="Kumar R."/>
            <person name="Subramanian S."/>
            <person name="Pinnaka A."/>
        </authorList>
    </citation>
    <scope>NUCLEOTIDE SEQUENCE [LARGE SCALE GENOMIC DNA]</scope>
    <source>
        <strain evidence="1 2">AK7</strain>
    </source>
</reference>
<dbReference type="EMBL" id="AMZN01000072">
    <property type="protein sequence ID" value="ELR69425.1"/>
    <property type="molecule type" value="Genomic_DNA"/>
</dbReference>
<dbReference type="STRING" id="1237149.C900_04957"/>
<accession>L8JKV3</accession>
<keyword evidence="2" id="KW-1185">Reference proteome</keyword>
<dbReference type="Proteomes" id="UP000011135">
    <property type="component" value="Unassembled WGS sequence"/>
</dbReference>
<name>L8JKV3_9BACT</name>
<comment type="caution">
    <text evidence="1">The sequence shown here is derived from an EMBL/GenBank/DDBJ whole genome shotgun (WGS) entry which is preliminary data.</text>
</comment>
<proteinExistence type="predicted"/>
<sequence>MACSEEDVERADYIAFEGKAVELETPLDGSGATEYKVYTTVVAGSDRTFSIQVDKDATTADAADYTVPSTVTVPGGSNVGTFSVESGATNIGKSIVLKFAPNESTIVGSVMRINVFEECNENLLFLDFLFDDYPEETAYGIFDAEGNWVAGNAAYGEYAGLTQTRERICLPDGSYTLVIYDSYGDGIPGGTFNLRNVSDGSVLASGGGEFGTSTSGEFTLP</sequence>
<evidence type="ECO:0000313" key="2">
    <source>
        <dbReference type="Proteomes" id="UP000011135"/>
    </source>
</evidence>
<dbReference type="AlphaFoldDB" id="L8JKV3"/>
<protein>
    <submittedName>
        <fullName evidence="1">Uncharacterized protein</fullName>
    </submittedName>
</protein>